<proteinExistence type="predicted"/>
<dbReference type="PROSITE" id="PS50878">
    <property type="entry name" value="RT_POL"/>
    <property type="match status" value="1"/>
</dbReference>
<dbReference type="AlphaFoldDB" id="A0A0D0D4X0"/>
<dbReference type="InParanoid" id="A0A0D0D4X0"/>
<sequence>MESISELASDAGYTEQLVEFLISKCPAAIGKKEPAVPQFYGIPKIHKAPVKFRPIVPCHSSVQAPAGKYVSKKLKPIVERCKYVIKGTKHLAQLLSKTELDPSRKVWIVSGDIEAFYPNIPLQEAIDLMMVFFDNHYRNATPEDREIFRRCLVIANSHVIMDFQGKCYEQLDGLAMGQAPSPDIANLWGAYFEEHAYDNNADLHTSVVFYGRYIDDCLGIVYANSKEEALSIMQKFRFDDPGKTRNTSLIKRS</sequence>
<evidence type="ECO:0000313" key="3">
    <source>
        <dbReference type="Proteomes" id="UP000054538"/>
    </source>
</evidence>
<gene>
    <name evidence="2" type="ORF">PAXRUDRAFT_22708</name>
</gene>
<dbReference type="InterPro" id="IPR000477">
    <property type="entry name" value="RT_dom"/>
</dbReference>
<organism evidence="2 3">
    <name type="scientific">Paxillus rubicundulus Ve08.2h10</name>
    <dbReference type="NCBI Taxonomy" id="930991"/>
    <lineage>
        <taxon>Eukaryota</taxon>
        <taxon>Fungi</taxon>
        <taxon>Dikarya</taxon>
        <taxon>Basidiomycota</taxon>
        <taxon>Agaricomycotina</taxon>
        <taxon>Agaricomycetes</taxon>
        <taxon>Agaricomycetidae</taxon>
        <taxon>Boletales</taxon>
        <taxon>Paxilineae</taxon>
        <taxon>Paxillaceae</taxon>
        <taxon>Paxillus</taxon>
    </lineage>
</organism>
<feature type="domain" description="Reverse transcriptase" evidence="1">
    <location>
        <begin position="23"/>
        <end position="253"/>
    </location>
</feature>
<name>A0A0D0D4X0_9AGAM</name>
<reference evidence="3" key="2">
    <citation type="submission" date="2015-01" db="EMBL/GenBank/DDBJ databases">
        <title>Evolutionary Origins and Diversification of the Mycorrhizal Mutualists.</title>
        <authorList>
            <consortium name="DOE Joint Genome Institute"/>
            <consortium name="Mycorrhizal Genomics Consortium"/>
            <person name="Kohler A."/>
            <person name="Kuo A."/>
            <person name="Nagy L.G."/>
            <person name="Floudas D."/>
            <person name="Copeland A."/>
            <person name="Barry K.W."/>
            <person name="Cichocki N."/>
            <person name="Veneault-Fourrey C."/>
            <person name="LaButti K."/>
            <person name="Lindquist E.A."/>
            <person name="Lipzen A."/>
            <person name="Lundell T."/>
            <person name="Morin E."/>
            <person name="Murat C."/>
            <person name="Riley R."/>
            <person name="Ohm R."/>
            <person name="Sun H."/>
            <person name="Tunlid A."/>
            <person name="Henrissat B."/>
            <person name="Grigoriev I.V."/>
            <person name="Hibbett D.S."/>
            <person name="Martin F."/>
        </authorList>
    </citation>
    <scope>NUCLEOTIDE SEQUENCE [LARGE SCALE GENOMIC DNA]</scope>
    <source>
        <strain evidence="3">Ve08.2h10</strain>
    </source>
</reference>
<dbReference type="STRING" id="930991.A0A0D0D4X0"/>
<dbReference type="Proteomes" id="UP000054538">
    <property type="component" value="Unassembled WGS sequence"/>
</dbReference>
<keyword evidence="3" id="KW-1185">Reference proteome</keyword>
<dbReference type="SUPFAM" id="SSF56672">
    <property type="entry name" value="DNA/RNA polymerases"/>
    <property type="match status" value="1"/>
</dbReference>
<dbReference type="HOGENOM" id="CLU_1098798_0_0_1"/>
<accession>A0A0D0D4X0</accession>
<dbReference type="PANTHER" id="PTHR21301">
    <property type="entry name" value="REVERSE TRANSCRIPTASE"/>
    <property type="match status" value="1"/>
</dbReference>
<dbReference type="EMBL" id="KN831538">
    <property type="protein sequence ID" value="KIK71875.1"/>
    <property type="molecule type" value="Genomic_DNA"/>
</dbReference>
<protein>
    <recommendedName>
        <fullName evidence="1">Reverse transcriptase domain-containing protein</fullName>
    </recommendedName>
</protein>
<reference evidence="2 3" key="1">
    <citation type="submission" date="2014-04" db="EMBL/GenBank/DDBJ databases">
        <authorList>
            <consortium name="DOE Joint Genome Institute"/>
            <person name="Kuo A."/>
            <person name="Kohler A."/>
            <person name="Jargeat P."/>
            <person name="Nagy L.G."/>
            <person name="Floudas D."/>
            <person name="Copeland A."/>
            <person name="Barry K.W."/>
            <person name="Cichocki N."/>
            <person name="Veneault-Fourrey C."/>
            <person name="LaButti K."/>
            <person name="Lindquist E.A."/>
            <person name="Lipzen A."/>
            <person name="Lundell T."/>
            <person name="Morin E."/>
            <person name="Murat C."/>
            <person name="Sun H."/>
            <person name="Tunlid A."/>
            <person name="Henrissat B."/>
            <person name="Grigoriev I.V."/>
            <person name="Hibbett D.S."/>
            <person name="Martin F."/>
            <person name="Nordberg H.P."/>
            <person name="Cantor M.N."/>
            <person name="Hua S.X."/>
        </authorList>
    </citation>
    <scope>NUCLEOTIDE SEQUENCE [LARGE SCALE GENOMIC DNA]</scope>
    <source>
        <strain evidence="2 3">Ve08.2h10</strain>
    </source>
</reference>
<dbReference type="InterPro" id="IPR043502">
    <property type="entry name" value="DNA/RNA_pol_sf"/>
</dbReference>
<evidence type="ECO:0000313" key="2">
    <source>
        <dbReference type="EMBL" id="KIK71875.1"/>
    </source>
</evidence>
<dbReference type="OrthoDB" id="3212410at2759"/>
<dbReference type="PANTHER" id="PTHR21301:SF10">
    <property type="entry name" value="REVERSE TRANSCRIPTASE DOMAIN-CONTAINING PROTEIN"/>
    <property type="match status" value="1"/>
</dbReference>
<evidence type="ECO:0000259" key="1">
    <source>
        <dbReference type="PROSITE" id="PS50878"/>
    </source>
</evidence>
<dbReference type="Pfam" id="PF00078">
    <property type="entry name" value="RVT_1"/>
    <property type="match status" value="1"/>
</dbReference>